<feature type="chain" id="PRO_5047100353" evidence="1">
    <location>
        <begin position="32"/>
        <end position="176"/>
    </location>
</feature>
<reference evidence="2 3" key="1">
    <citation type="submission" date="2023-08" db="EMBL/GenBank/DDBJ databases">
        <title>Microbacterium psychrotolerans sp. nov., a psychrotolerant bacterium isolated from soil in Heilongjiang Province, China.</title>
        <authorList>
            <person name="An P."/>
            <person name="Zhao D."/>
            <person name="Xiang H."/>
        </authorList>
    </citation>
    <scope>NUCLEOTIDE SEQUENCE [LARGE SCALE GENOMIC DNA]</scope>
    <source>
        <strain evidence="2 3">QXD-8</strain>
    </source>
</reference>
<dbReference type="Proteomes" id="UP001235133">
    <property type="component" value="Unassembled WGS sequence"/>
</dbReference>
<evidence type="ECO:0000256" key="1">
    <source>
        <dbReference type="SAM" id="SignalP"/>
    </source>
</evidence>
<accession>A0ABU0Z6H2</accession>
<name>A0ABU0Z6H2_9MICO</name>
<feature type="signal peptide" evidence="1">
    <location>
        <begin position="1"/>
        <end position="31"/>
    </location>
</feature>
<proteinExistence type="predicted"/>
<gene>
    <name evidence="2" type="ORF">Q9R08_19470</name>
</gene>
<sequence length="176" mass="17739">MVSNIKPLRTLAVGLAFATATALAVASPAGAAVPAGDGVAAADVGQVGHRGTLVLNLQEAEPPVTEVTVSVDSGTVTHDGVVTLQGAVTCDHAAIAYVEVNVVQRRGYRVAEGTGSSLLECGPTPSPWTFEIGSSNGVLFNPGNAAFNAFASAYGYGGGFANTSLIDQSVKLRPAR</sequence>
<evidence type="ECO:0000313" key="3">
    <source>
        <dbReference type="Proteomes" id="UP001235133"/>
    </source>
</evidence>
<evidence type="ECO:0000313" key="2">
    <source>
        <dbReference type="EMBL" id="MDQ7880179.1"/>
    </source>
</evidence>
<keyword evidence="1" id="KW-0732">Signal</keyword>
<keyword evidence="3" id="KW-1185">Reference proteome</keyword>
<dbReference type="EMBL" id="JAVFWO010000008">
    <property type="protein sequence ID" value="MDQ7880179.1"/>
    <property type="molecule type" value="Genomic_DNA"/>
</dbReference>
<protein>
    <submittedName>
        <fullName evidence="2">Uncharacterized protein</fullName>
    </submittedName>
</protein>
<comment type="caution">
    <text evidence="2">The sequence shown here is derived from an EMBL/GenBank/DDBJ whole genome shotgun (WGS) entry which is preliminary data.</text>
</comment>
<dbReference type="RefSeq" id="WP_308869844.1">
    <property type="nucleotide sequence ID" value="NZ_JAVFWO010000008.1"/>
</dbReference>
<organism evidence="2 3">
    <name type="scientific">Microbacterium psychrotolerans</name>
    <dbReference type="NCBI Taxonomy" id="3068321"/>
    <lineage>
        <taxon>Bacteria</taxon>
        <taxon>Bacillati</taxon>
        <taxon>Actinomycetota</taxon>
        <taxon>Actinomycetes</taxon>
        <taxon>Micrococcales</taxon>
        <taxon>Microbacteriaceae</taxon>
        <taxon>Microbacterium</taxon>
    </lineage>
</organism>